<name>A0ACB9GGC5_CICIN</name>
<evidence type="ECO:0000313" key="2">
    <source>
        <dbReference type="Proteomes" id="UP001055811"/>
    </source>
</evidence>
<dbReference type="EMBL" id="CM042010">
    <property type="protein sequence ID" value="KAI3782125.1"/>
    <property type="molecule type" value="Genomic_DNA"/>
</dbReference>
<accession>A0ACB9GGC5</accession>
<gene>
    <name evidence="1" type="ORF">L2E82_12158</name>
</gene>
<sequence length="70" mass="7751">MAFPGHLRMPVQELFGAIMIFDNKYIVHVLSIPLEAMACNVMLDLLLSNSTSLAIKQTALHSSLSSIFYP</sequence>
<comment type="caution">
    <text evidence="1">The sequence shown here is derived from an EMBL/GenBank/DDBJ whole genome shotgun (WGS) entry which is preliminary data.</text>
</comment>
<keyword evidence="2" id="KW-1185">Reference proteome</keyword>
<dbReference type="Proteomes" id="UP001055811">
    <property type="component" value="Linkage Group LG02"/>
</dbReference>
<reference evidence="1 2" key="2">
    <citation type="journal article" date="2022" name="Mol. Ecol. Resour.">
        <title>The genomes of chicory, endive, great burdock and yacon provide insights into Asteraceae paleo-polyploidization history and plant inulin production.</title>
        <authorList>
            <person name="Fan W."/>
            <person name="Wang S."/>
            <person name="Wang H."/>
            <person name="Wang A."/>
            <person name="Jiang F."/>
            <person name="Liu H."/>
            <person name="Zhao H."/>
            <person name="Xu D."/>
            <person name="Zhang Y."/>
        </authorList>
    </citation>
    <scope>NUCLEOTIDE SEQUENCE [LARGE SCALE GENOMIC DNA]</scope>
    <source>
        <strain evidence="2">cv. Punajuju</strain>
        <tissue evidence="1">Leaves</tissue>
    </source>
</reference>
<proteinExistence type="predicted"/>
<evidence type="ECO:0000313" key="1">
    <source>
        <dbReference type="EMBL" id="KAI3782125.1"/>
    </source>
</evidence>
<reference evidence="2" key="1">
    <citation type="journal article" date="2022" name="Mol. Ecol. Resour.">
        <title>The genomes of chicory, endive, great burdock and yacon provide insights into Asteraceae palaeo-polyploidization history and plant inulin production.</title>
        <authorList>
            <person name="Fan W."/>
            <person name="Wang S."/>
            <person name="Wang H."/>
            <person name="Wang A."/>
            <person name="Jiang F."/>
            <person name="Liu H."/>
            <person name="Zhao H."/>
            <person name="Xu D."/>
            <person name="Zhang Y."/>
        </authorList>
    </citation>
    <scope>NUCLEOTIDE SEQUENCE [LARGE SCALE GENOMIC DNA]</scope>
    <source>
        <strain evidence="2">cv. Punajuju</strain>
    </source>
</reference>
<protein>
    <submittedName>
        <fullName evidence="1">Uncharacterized protein</fullName>
    </submittedName>
</protein>
<organism evidence="1 2">
    <name type="scientific">Cichorium intybus</name>
    <name type="common">Chicory</name>
    <dbReference type="NCBI Taxonomy" id="13427"/>
    <lineage>
        <taxon>Eukaryota</taxon>
        <taxon>Viridiplantae</taxon>
        <taxon>Streptophyta</taxon>
        <taxon>Embryophyta</taxon>
        <taxon>Tracheophyta</taxon>
        <taxon>Spermatophyta</taxon>
        <taxon>Magnoliopsida</taxon>
        <taxon>eudicotyledons</taxon>
        <taxon>Gunneridae</taxon>
        <taxon>Pentapetalae</taxon>
        <taxon>asterids</taxon>
        <taxon>campanulids</taxon>
        <taxon>Asterales</taxon>
        <taxon>Asteraceae</taxon>
        <taxon>Cichorioideae</taxon>
        <taxon>Cichorieae</taxon>
        <taxon>Cichoriinae</taxon>
        <taxon>Cichorium</taxon>
    </lineage>
</organism>